<feature type="compositionally biased region" description="Basic and acidic residues" evidence="1">
    <location>
        <begin position="227"/>
        <end position="242"/>
    </location>
</feature>
<evidence type="ECO:0000313" key="4">
    <source>
        <dbReference type="Proteomes" id="UP000037136"/>
    </source>
</evidence>
<keyword evidence="4" id="KW-1185">Reference proteome</keyword>
<feature type="chain" id="PRO_5013174098" evidence="2">
    <location>
        <begin position="20"/>
        <end position="351"/>
    </location>
</feature>
<feature type="compositionally biased region" description="Low complexity" evidence="1">
    <location>
        <begin position="214"/>
        <end position="226"/>
    </location>
</feature>
<reference evidence="3 4" key="1">
    <citation type="journal article" date="2015" name="BMC Genomics">
        <title>Gene expression during zombie ant biting behavior reflects the complexity underlying fungal parasitic behavioral manipulation.</title>
        <authorList>
            <person name="de Bekker C."/>
            <person name="Ohm R.A."/>
            <person name="Loreto R.G."/>
            <person name="Sebastian A."/>
            <person name="Albert I."/>
            <person name="Merrow M."/>
            <person name="Brachmann A."/>
            <person name="Hughes D.P."/>
        </authorList>
    </citation>
    <scope>NUCLEOTIDE SEQUENCE [LARGE SCALE GENOMIC DNA]</scope>
    <source>
        <strain evidence="3 4">SC16a</strain>
    </source>
</reference>
<feature type="region of interest" description="Disordered" evidence="1">
    <location>
        <begin position="114"/>
        <end position="351"/>
    </location>
</feature>
<feature type="compositionally biased region" description="Low complexity" evidence="1">
    <location>
        <begin position="303"/>
        <end position="314"/>
    </location>
</feature>
<keyword evidence="2" id="KW-0732">Signal</keyword>
<protein>
    <submittedName>
        <fullName evidence="3">Uncharacterized protein</fullName>
    </submittedName>
</protein>
<dbReference type="AlphaFoldDB" id="A0A2A9PP62"/>
<evidence type="ECO:0000256" key="1">
    <source>
        <dbReference type="SAM" id="MobiDB-lite"/>
    </source>
</evidence>
<reference evidence="3 4" key="2">
    <citation type="journal article" date="2017" name="Sci. Rep.">
        <title>Ant-infecting Ophiocordyceps genomes reveal a high diversity of potential behavioral manipulation genes and a possible major role for enterotoxins.</title>
        <authorList>
            <person name="de Bekker C."/>
            <person name="Ohm R.A."/>
            <person name="Evans H.C."/>
            <person name="Brachmann A."/>
            <person name="Hughes D.P."/>
        </authorList>
    </citation>
    <scope>NUCLEOTIDE SEQUENCE [LARGE SCALE GENOMIC DNA]</scope>
    <source>
        <strain evidence="3 4">SC16a</strain>
    </source>
</reference>
<feature type="compositionally biased region" description="Basic and acidic residues" evidence="1">
    <location>
        <begin position="149"/>
        <end position="161"/>
    </location>
</feature>
<feature type="region of interest" description="Disordered" evidence="1">
    <location>
        <begin position="18"/>
        <end position="93"/>
    </location>
</feature>
<dbReference type="EMBL" id="LAZP02000021">
    <property type="protein sequence ID" value="PFH62683.1"/>
    <property type="molecule type" value="Genomic_DNA"/>
</dbReference>
<sequence length="351" mass="36709">MKPVLTCVALLAATALAAPQPIKPLKPPSGRGSGSRTPERTRGTPKKSVAGGSRPEVDGSAIQNGVAMVRGEAAPGPGPHPSNSQSVGFTPLSQGAITAVKPAYDSNQLHKLIDEPSRDAYNRRKVKSEDEKNPVNQHSFEPGIVRLRGPAEKAWGHRDFGAGDSSVPVGGGTLGNMQQAGALLRDNTPKIGDSRARLEQTQIISGDQLRGKGTTSTQQSTTSSQKETTEHSTQKQRNEKLSAKNVPPLTHDTPPSYEAAQAQRPPSYEAAQAKKPSSGIVPQEAQGRPQGTAGQTTEGQRTSAESSSGKGAAKPSDKELTFPDVPTHDPGASPARTSSSSKTKSKVMDSV</sequence>
<accession>A0A2A9PP62</accession>
<name>A0A2A9PP62_OPHUN</name>
<feature type="signal peptide" evidence="2">
    <location>
        <begin position="1"/>
        <end position="19"/>
    </location>
</feature>
<evidence type="ECO:0000313" key="3">
    <source>
        <dbReference type="EMBL" id="PFH62683.1"/>
    </source>
</evidence>
<proteinExistence type="predicted"/>
<evidence type="ECO:0000256" key="2">
    <source>
        <dbReference type="SAM" id="SignalP"/>
    </source>
</evidence>
<gene>
    <name evidence="3" type="ORF">XA68_12554</name>
</gene>
<organism evidence="3 4">
    <name type="scientific">Ophiocordyceps unilateralis</name>
    <name type="common">Zombie-ant fungus</name>
    <name type="synonym">Torrubia unilateralis</name>
    <dbReference type="NCBI Taxonomy" id="268505"/>
    <lineage>
        <taxon>Eukaryota</taxon>
        <taxon>Fungi</taxon>
        <taxon>Dikarya</taxon>
        <taxon>Ascomycota</taxon>
        <taxon>Pezizomycotina</taxon>
        <taxon>Sordariomycetes</taxon>
        <taxon>Hypocreomycetidae</taxon>
        <taxon>Hypocreales</taxon>
        <taxon>Ophiocordycipitaceae</taxon>
        <taxon>Ophiocordyceps</taxon>
    </lineage>
</organism>
<feature type="compositionally biased region" description="Polar residues" evidence="1">
    <location>
        <begin position="292"/>
        <end position="302"/>
    </location>
</feature>
<feature type="compositionally biased region" description="Basic and acidic residues" evidence="1">
    <location>
        <begin position="114"/>
        <end position="133"/>
    </location>
</feature>
<comment type="caution">
    <text evidence="3">The sequence shown here is derived from an EMBL/GenBank/DDBJ whole genome shotgun (WGS) entry which is preliminary data.</text>
</comment>
<feature type="compositionally biased region" description="Polar residues" evidence="1">
    <location>
        <begin position="81"/>
        <end position="93"/>
    </location>
</feature>
<dbReference type="Proteomes" id="UP000037136">
    <property type="component" value="Unassembled WGS sequence"/>
</dbReference>